<reference evidence="1" key="2">
    <citation type="submission" date="2023-01" db="EMBL/GenBank/DDBJ databases">
        <authorList>
            <person name="Sun Q."/>
            <person name="Evtushenko L."/>
        </authorList>
    </citation>
    <scope>NUCLEOTIDE SEQUENCE</scope>
    <source>
        <strain evidence="1">VKM Ac-1246</strain>
    </source>
</reference>
<name>A0ABQ5SS78_9ACTN</name>
<dbReference type="EMBL" id="BSEL01000001">
    <property type="protein sequence ID" value="GLJ66076.1"/>
    <property type="molecule type" value="Genomic_DNA"/>
</dbReference>
<organism evidence="1 2">
    <name type="scientific">Nocardioides luteus</name>
    <dbReference type="NCBI Taxonomy" id="1844"/>
    <lineage>
        <taxon>Bacteria</taxon>
        <taxon>Bacillati</taxon>
        <taxon>Actinomycetota</taxon>
        <taxon>Actinomycetes</taxon>
        <taxon>Propionibacteriales</taxon>
        <taxon>Nocardioidaceae</taxon>
        <taxon>Nocardioides</taxon>
    </lineage>
</organism>
<protein>
    <submittedName>
        <fullName evidence="1">Uncharacterized protein</fullName>
    </submittedName>
</protein>
<evidence type="ECO:0000313" key="2">
    <source>
        <dbReference type="Proteomes" id="UP001142292"/>
    </source>
</evidence>
<evidence type="ECO:0000313" key="1">
    <source>
        <dbReference type="EMBL" id="GLJ66076.1"/>
    </source>
</evidence>
<gene>
    <name evidence="1" type="ORF">GCM10017579_01120</name>
</gene>
<keyword evidence="2" id="KW-1185">Reference proteome</keyword>
<accession>A0ABQ5SS78</accession>
<reference evidence="1" key="1">
    <citation type="journal article" date="2014" name="Int. J. Syst. Evol. Microbiol.">
        <title>Complete genome of a new Firmicutes species belonging to the dominant human colonic microbiota ('Ruminococcus bicirculans') reveals two chromosomes and a selective capacity to utilize plant glucans.</title>
        <authorList>
            <consortium name="NISC Comparative Sequencing Program"/>
            <person name="Wegmann U."/>
            <person name="Louis P."/>
            <person name="Goesmann A."/>
            <person name="Henrissat B."/>
            <person name="Duncan S.H."/>
            <person name="Flint H.J."/>
        </authorList>
    </citation>
    <scope>NUCLEOTIDE SEQUENCE</scope>
    <source>
        <strain evidence="1">VKM Ac-1246</strain>
    </source>
</reference>
<sequence length="114" mass="11905">MSAAPASDKPAGIVLTAVSRRFALVDAPALTDSKGKTFYAAVLLVEEYTDDAVAVTISGQIFDEIGPVDRSSSMRWLDGERFAGGIAKGIPALATAPGWVVDLVEDVLIPRDAA</sequence>
<proteinExistence type="predicted"/>
<comment type="caution">
    <text evidence="1">The sequence shown here is derived from an EMBL/GenBank/DDBJ whole genome shotgun (WGS) entry which is preliminary data.</text>
</comment>
<dbReference type="RefSeq" id="WP_189117140.1">
    <property type="nucleotide sequence ID" value="NZ_BMRK01000002.1"/>
</dbReference>
<dbReference type="Proteomes" id="UP001142292">
    <property type="component" value="Unassembled WGS sequence"/>
</dbReference>